<feature type="domain" description="FAD-binding" evidence="5">
    <location>
        <begin position="267"/>
        <end position="320"/>
    </location>
</feature>
<evidence type="ECO:0000256" key="2">
    <source>
        <dbReference type="ARBA" id="ARBA00022630"/>
    </source>
</evidence>
<dbReference type="Pfam" id="PF01494">
    <property type="entry name" value="FAD_binding_3"/>
    <property type="match status" value="2"/>
</dbReference>
<keyword evidence="8" id="KW-1185">Reference proteome</keyword>
<dbReference type="Gene3D" id="3.40.30.20">
    <property type="match status" value="1"/>
</dbReference>
<evidence type="ECO:0000313" key="7">
    <source>
        <dbReference type="EMBL" id="KAH0556003.1"/>
    </source>
</evidence>
<sequence length="588" mass="66411">MSEAYDIVIVGAGPVGLMLAACIARMGNYKVKHIDIRPERTQIGRADGIQARSLDILRNMGLKRPIMAYDPGKIYEVAFWNSSQLCGAIHRTGTWRSYPDFIDTRYPFTTILHQGRIEKIFIEDLEKYGMYIDRPWTVSGFRNDSEDPVYPVLVDLAHVDGEQKTTVKTKYLFGADGARSFVREQLGVKMIYKDPTVYVWSVIDGVVRTDFPDIQGNNVVRVYVQLVLPTGGQDLRKLVTESKVQQAANEILSPYSIEWDRVDWHSTHQPKAGQGMNYGFLDALNFAWKFHLVESGFAKRSILTTYEEERQQMAQKLIDFDAKYAALFSTRPPSTNEVEDAVRFMDRDDAVETNEFVKTFKQSTEFTSGYGAEYSPNHLNWSSTHPAKSTFFSPLGIGLRPGRVFPPVTVTRVFDATVAHLEQEVPQNGSYRIYIFAGNPATTSRALSDFTANLQEDRSFFSSYRRDDITSVSYENRHNPHSLFFTFCIIFNTARARLEIDEVLPNILAQYRYHVYADDIPCHRTQNSRAAAHIKLGIDKDRGGVVVVRPDGYVGCSLALVEGAGTVEGINDYFAPITTKPLGKLNVA</sequence>
<reference evidence="7" key="1">
    <citation type="submission" date="2021-03" db="EMBL/GenBank/DDBJ databases">
        <title>Comparative genomics and phylogenomic investigation of the class Geoglossomycetes provide insights into ecological specialization and systematics.</title>
        <authorList>
            <person name="Melie T."/>
            <person name="Pirro S."/>
            <person name="Miller A.N."/>
            <person name="Quandt A."/>
        </authorList>
    </citation>
    <scope>NUCLEOTIDE SEQUENCE</scope>
    <source>
        <strain evidence="7">CAQ_001_2017</strain>
    </source>
</reference>
<accession>A0A9P8L824</accession>
<keyword evidence="4" id="KW-0560">Oxidoreductase</keyword>
<dbReference type="AlphaFoldDB" id="A0A9P8L824"/>
<dbReference type="InterPro" id="IPR036249">
    <property type="entry name" value="Thioredoxin-like_sf"/>
</dbReference>
<feature type="domain" description="FAD-binding" evidence="5">
    <location>
        <begin position="5"/>
        <end position="225"/>
    </location>
</feature>
<dbReference type="Gene3D" id="3.50.50.60">
    <property type="entry name" value="FAD/NAD(P)-binding domain"/>
    <property type="match status" value="2"/>
</dbReference>
<dbReference type="InterPro" id="IPR002938">
    <property type="entry name" value="FAD-bd"/>
</dbReference>
<keyword evidence="3" id="KW-0274">FAD</keyword>
<dbReference type="Pfam" id="PF07976">
    <property type="entry name" value="Phe_hydrox_dim"/>
    <property type="match status" value="1"/>
</dbReference>
<evidence type="ECO:0000256" key="1">
    <source>
        <dbReference type="ARBA" id="ARBA00007801"/>
    </source>
</evidence>
<evidence type="ECO:0000313" key="8">
    <source>
        <dbReference type="Proteomes" id="UP000750711"/>
    </source>
</evidence>
<dbReference type="CDD" id="cd02979">
    <property type="entry name" value="PHOX_C"/>
    <property type="match status" value="1"/>
</dbReference>
<dbReference type="SUPFAM" id="SSF52833">
    <property type="entry name" value="Thioredoxin-like"/>
    <property type="match status" value="1"/>
</dbReference>
<dbReference type="EMBL" id="JAGHQM010001267">
    <property type="protein sequence ID" value="KAH0556003.1"/>
    <property type="molecule type" value="Genomic_DNA"/>
</dbReference>
<feature type="domain" description="Phenol hydroxylase-like C-terminal dimerisation" evidence="6">
    <location>
        <begin position="373"/>
        <end position="580"/>
    </location>
</feature>
<dbReference type="SUPFAM" id="SSF54373">
    <property type="entry name" value="FAD-linked reductases, C-terminal domain"/>
    <property type="match status" value="1"/>
</dbReference>
<evidence type="ECO:0000256" key="4">
    <source>
        <dbReference type="ARBA" id="ARBA00023002"/>
    </source>
</evidence>
<dbReference type="InterPro" id="IPR050641">
    <property type="entry name" value="RIFMO-like"/>
</dbReference>
<comment type="caution">
    <text evidence="7">The sequence shown here is derived from an EMBL/GenBank/DDBJ whole genome shotgun (WGS) entry which is preliminary data.</text>
</comment>
<dbReference type="Gene3D" id="3.30.9.10">
    <property type="entry name" value="D-Amino Acid Oxidase, subunit A, domain 2"/>
    <property type="match status" value="1"/>
</dbReference>
<dbReference type="PANTHER" id="PTHR43004">
    <property type="entry name" value="TRK SYSTEM POTASSIUM UPTAKE PROTEIN"/>
    <property type="match status" value="1"/>
</dbReference>
<dbReference type="InterPro" id="IPR036188">
    <property type="entry name" value="FAD/NAD-bd_sf"/>
</dbReference>
<evidence type="ECO:0000259" key="5">
    <source>
        <dbReference type="Pfam" id="PF01494"/>
    </source>
</evidence>
<gene>
    <name evidence="7" type="ORF">GP486_006051</name>
</gene>
<dbReference type="GO" id="GO:0071949">
    <property type="term" value="F:FAD binding"/>
    <property type="evidence" value="ECO:0007669"/>
    <property type="project" value="InterPro"/>
</dbReference>
<comment type="similarity">
    <text evidence="1">Belongs to the PheA/TfdB FAD monooxygenase family.</text>
</comment>
<dbReference type="InterPro" id="IPR038220">
    <property type="entry name" value="PHOX_C_sf"/>
</dbReference>
<dbReference type="SUPFAM" id="SSF51905">
    <property type="entry name" value="FAD/NAD(P)-binding domain"/>
    <property type="match status" value="1"/>
</dbReference>
<dbReference type="Proteomes" id="UP000750711">
    <property type="component" value="Unassembled WGS sequence"/>
</dbReference>
<dbReference type="GO" id="GO:0016709">
    <property type="term" value="F:oxidoreductase activity, acting on paired donors, with incorporation or reduction of molecular oxygen, NAD(P)H as one donor, and incorporation of one atom of oxygen"/>
    <property type="evidence" value="ECO:0007669"/>
    <property type="project" value="UniProtKB-ARBA"/>
</dbReference>
<dbReference type="PRINTS" id="PR00420">
    <property type="entry name" value="RNGMNOXGNASE"/>
</dbReference>
<keyword evidence="2" id="KW-0285">Flavoprotein</keyword>
<proteinExistence type="inferred from homology"/>
<evidence type="ECO:0008006" key="9">
    <source>
        <dbReference type="Google" id="ProtNLM"/>
    </source>
</evidence>
<evidence type="ECO:0000259" key="6">
    <source>
        <dbReference type="Pfam" id="PF07976"/>
    </source>
</evidence>
<organism evidence="7 8">
    <name type="scientific">Trichoglossum hirsutum</name>
    <dbReference type="NCBI Taxonomy" id="265104"/>
    <lineage>
        <taxon>Eukaryota</taxon>
        <taxon>Fungi</taxon>
        <taxon>Dikarya</taxon>
        <taxon>Ascomycota</taxon>
        <taxon>Pezizomycotina</taxon>
        <taxon>Geoglossomycetes</taxon>
        <taxon>Geoglossales</taxon>
        <taxon>Geoglossaceae</taxon>
        <taxon>Trichoglossum</taxon>
    </lineage>
</organism>
<protein>
    <recommendedName>
        <fullName evidence="9">Phenol 2-monooxygenase</fullName>
    </recommendedName>
</protein>
<evidence type="ECO:0000256" key="3">
    <source>
        <dbReference type="ARBA" id="ARBA00022827"/>
    </source>
</evidence>
<dbReference type="PANTHER" id="PTHR43004:SF7">
    <property type="entry name" value="P-HYDROXYBENZOATE-M-HYDROXYLASE"/>
    <property type="match status" value="1"/>
</dbReference>
<name>A0A9P8L824_9PEZI</name>
<dbReference type="InterPro" id="IPR012941">
    <property type="entry name" value="Phe_hydrox_C_dim_dom"/>
</dbReference>